<keyword evidence="11" id="KW-0946">Virion</keyword>
<evidence type="ECO:0000256" key="2">
    <source>
        <dbReference type="ARBA" id="ARBA00004328"/>
    </source>
</evidence>
<accession>A0AAU7E2W3</accession>
<evidence type="ECO:0000256" key="8">
    <source>
        <dbReference type="ARBA" id="ARBA00022581"/>
    </source>
</evidence>
<dbReference type="GO" id="GO:0043657">
    <property type="term" value="C:host cell"/>
    <property type="evidence" value="ECO:0007669"/>
    <property type="project" value="GOC"/>
</dbReference>
<dbReference type="GO" id="GO:0075732">
    <property type="term" value="P:viral penetration into host nucleus"/>
    <property type="evidence" value="ECO:0007669"/>
    <property type="project" value="UniProtKB-KW"/>
</dbReference>
<name>A0AAU7E2W3_9CIRC</name>
<evidence type="ECO:0000256" key="4">
    <source>
        <dbReference type="ARBA" id="ARBA00022431"/>
    </source>
</evidence>
<evidence type="ECO:0000256" key="3">
    <source>
        <dbReference type="ARBA" id="ARBA00010301"/>
    </source>
</evidence>
<keyword evidence="10" id="KW-1161">Viral attachment to host cell</keyword>
<keyword evidence="7" id="KW-1048">Host nucleus</keyword>
<keyword evidence="6" id="KW-0167">Capsid protein</keyword>
<dbReference type="GO" id="GO:0003677">
    <property type="term" value="F:DNA binding"/>
    <property type="evidence" value="ECO:0007669"/>
    <property type="project" value="UniProtKB-KW"/>
</dbReference>
<evidence type="ECO:0000256" key="10">
    <source>
        <dbReference type="ARBA" id="ARBA00022804"/>
    </source>
</evidence>
<evidence type="ECO:0000313" key="16">
    <source>
        <dbReference type="EMBL" id="XBH24038.1"/>
    </source>
</evidence>
<keyword evidence="5" id="KW-1163">Viral penetration into host nucleus</keyword>
<evidence type="ECO:0000256" key="5">
    <source>
        <dbReference type="ARBA" id="ARBA00022524"/>
    </source>
</evidence>
<dbReference type="InterPro" id="IPR029053">
    <property type="entry name" value="Viral_coat"/>
</dbReference>
<dbReference type="Gene3D" id="2.60.120.20">
    <property type="match status" value="1"/>
</dbReference>
<evidence type="ECO:0000256" key="11">
    <source>
        <dbReference type="ARBA" id="ARBA00022844"/>
    </source>
</evidence>
<evidence type="ECO:0000256" key="15">
    <source>
        <dbReference type="ARBA" id="ARBA00046863"/>
    </source>
</evidence>
<reference evidence="16" key="2">
    <citation type="submission" date="2024-02" db="EMBL/GenBank/DDBJ databases">
        <authorList>
            <person name="Hu B."/>
        </authorList>
    </citation>
    <scope>NUCLEOTIDE SEQUENCE</scope>
    <source>
        <strain evidence="16">1B/Kenya/BAT2999/2015</strain>
    </source>
</reference>
<keyword evidence="8" id="KW-0945">Host-virus interaction</keyword>
<proteinExistence type="inferred from homology"/>
<dbReference type="Pfam" id="PF02443">
    <property type="entry name" value="Circo_capsid"/>
    <property type="match status" value="1"/>
</dbReference>
<evidence type="ECO:0000256" key="12">
    <source>
        <dbReference type="ARBA" id="ARBA00022890"/>
    </source>
</evidence>
<dbReference type="GO" id="GO:0039615">
    <property type="term" value="C:T=1 icosahedral viral capsid"/>
    <property type="evidence" value="ECO:0007669"/>
    <property type="project" value="UniProtKB-KW"/>
</dbReference>
<keyword evidence="12" id="KW-1164">Virus endocytosis by host</keyword>
<organism evidence="16">
    <name type="scientific">Miniopterus bat circovirus</name>
    <dbReference type="NCBI Taxonomy" id="3141887"/>
    <lineage>
        <taxon>Viruses</taxon>
        <taxon>Monodnaviria</taxon>
        <taxon>Shotokuvirae</taxon>
        <taxon>Cressdnaviricota</taxon>
        <taxon>Arfiviricetes</taxon>
        <taxon>Cirlivirales</taxon>
        <taxon>Circoviridae</taxon>
        <taxon>Circovirus</taxon>
    </lineage>
</organism>
<dbReference type="GO" id="GO:0019062">
    <property type="term" value="P:virion attachment to host cell"/>
    <property type="evidence" value="ECO:0007669"/>
    <property type="project" value="UniProtKB-KW"/>
</dbReference>
<sequence>MAFRRRIVRRRAPLRRKRGIFRRRVRRYRRAPVRRRSRPDRYVLRAKYSYVHTVTDKIGQSVQFKPAASNFSEFNEIYKNFEAFRFKRLNVTIRPLFNTALPDNIAPSYCVAPYHSNVSSPVTYLAAQSINKSKVYHGCSTAHRSFVPCALSLHQFYQTGDTTNWTATEARWSPRLECVGHAIDVPHFTNLVQFDRPTLPNAQQAFQYEITLSAVFIMYTQKSPLIK</sequence>
<dbReference type="GO" id="GO:0019069">
    <property type="term" value="P:viral capsid assembly"/>
    <property type="evidence" value="ECO:0007669"/>
    <property type="project" value="InterPro"/>
</dbReference>
<dbReference type="EMBL" id="PP711962">
    <property type="protein sequence ID" value="XBH24038.1"/>
    <property type="molecule type" value="Genomic_DNA"/>
</dbReference>
<dbReference type="GO" id="GO:0042025">
    <property type="term" value="C:host cell nucleus"/>
    <property type="evidence" value="ECO:0007669"/>
    <property type="project" value="UniProtKB-SubCell"/>
</dbReference>
<comment type="similarity">
    <text evidence="3">Belongs to the circoviridae capsid protein family.</text>
</comment>
<protein>
    <submittedName>
        <fullName evidence="16">Capsid protein</fullName>
    </submittedName>
</protein>
<keyword evidence="9" id="KW-1162">Viral penetration into host cytoplasm</keyword>
<comment type="subcellular location">
    <subcellularLocation>
        <location evidence="1">Host nucleus</location>
    </subcellularLocation>
    <subcellularLocation>
        <location evidence="2">Virion</location>
    </subcellularLocation>
</comment>
<comment type="subunit">
    <text evidence="15">Homomultimer. Assembles in the nucleus, presumably in an immature form, then migrates to the cytoplasm once assembled as mature virion. Interacts with Rep; this interaction relocates Rep into the nucleus.</text>
</comment>
<evidence type="ECO:0000256" key="6">
    <source>
        <dbReference type="ARBA" id="ARBA00022561"/>
    </source>
</evidence>
<evidence type="ECO:0000256" key="9">
    <source>
        <dbReference type="ARBA" id="ARBA00022595"/>
    </source>
</evidence>
<evidence type="ECO:0000256" key="1">
    <source>
        <dbReference type="ARBA" id="ARBA00004147"/>
    </source>
</evidence>
<evidence type="ECO:0000256" key="13">
    <source>
        <dbReference type="ARBA" id="ARBA00023125"/>
    </source>
</evidence>
<dbReference type="InterPro" id="IPR003383">
    <property type="entry name" value="Circovirus_capsid"/>
</dbReference>
<evidence type="ECO:0000256" key="14">
    <source>
        <dbReference type="ARBA" id="ARBA00023296"/>
    </source>
</evidence>
<evidence type="ECO:0000256" key="7">
    <source>
        <dbReference type="ARBA" id="ARBA00022562"/>
    </source>
</evidence>
<reference evidence="16" key="1">
    <citation type="journal article" date="2024" name="Microbiome">
        <title>Substantial viral diversity in bats and rodents from East Africa: insights into evolution, recombination, and cocirculation.</title>
        <authorList>
            <person name="Wang D."/>
            <person name="Yang X."/>
            <person name="Ren Z."/>
            <person name="Hu B."/>
            <person name="Zhao H."/>
            <person name="Yang K."/>
            <person name="Shi P."/>
            <person name="Zhang Z."/>
            <person name="Feng Q."/>
            <person name="Nawenja C.V."/>
            <person name="Obanda V."/>
            <person name="Robert K."/>
            <person name="Nalikka B."/>
            <person name="Waruhiu C.N."/>
            <person name="Ochola G.O."/>
            <person name="Onyuok S.O."/>
            <person name="Ochieng H."/>
            <person name="Li B."/>
            <person name="Zhu Y."/>
            <person name="Si H."/>
            <person name="Yin J."/>
            <person name="Kristiansen K."/>
            <person name="Jin X."/>
            <person name="Xu X."/>
            <person name="Xiao M."/>
            <person name="Agwanda B."/>
            <person name="Ommeh S."/>
            <person name="Li J."/>
            <person name="Shi Z.L."/>
        </authorList>
    </citation>
    <scope>NUCLEOTIDE SEQUENCE</scope>
    <source>
        <strain evidence="16">1B/Kenya/BAT2999/2015</strain>
    </source>
</reference>
<keyword evidence="13" id="KW-0238">DNA-binding</keyword>
<keyword evidence="4" id="KW-1140">T=1 icosahedral capsid protein</keyword>
<dbReference type="GO" id="GO:0075509">
    <property type="term" value="P:endocytosis involved in viral entry into host cell"/>
    <property type="evidence" value="ECO:0007669"/>
    <property type="project" value="UniProtKB-KW"/>
</dbReference>
<keyword evidence="14" id="KW-1160">Virus entry into host cell</keyword>